<dbReference type="Proteomes" id="UP000230056">
    <property type="component" value="Chromosome"/>
</dbReference>
<dbReference type="GO" id="GO:0016763">
    <property type="term" value="F:pentosyltransferase activity"/>
    <property type="evidence" value="ECO:0007669"/>
    <property type="project" value="TreeGrafter"/>
</dbReference>
<feature type="transmembrane region" description="Helical" evidence="8">
    <location>
        <begin position="9"/>
        <end position="26"/>
    </location>
</feature>
<feature type="transmembrane region" description="Helical" evidence="8">
    <location>
        <begin position="348"/>
        <end position="366"/>
    </location>
</feature>
<dbReference type="RefSeq" id="WP_100024494.1">
    <property type="nucleotide sequence ID" value="NZ_CP024699.1"/>
</dbReference>
<dbReference type="PANTHER" id="PTHR33908">
    <property type="entry name" value="MANNOSYLTRANSFERASE YKCB-RELATED"/>
    <property type="match status" value="1"/>
</dbReference>
<evidence type="ECO:0000259" key="9">
    <source>
        <dbReference type="Pfam" id="PF13231"/>
    </source>
</evidence>
<feature type="transmembrane region" description="Helical" evidence="8">
    <location>
        <begin position="207"/>
        <end position="229"/>
    </location>
</feature>
<feature type="transmembrane region" description="Helical" evidence="8">
    <location>
        <begin position="254"/>
        <end position="275"/>
    </location>
</feature>
<reference evidence="10 11" key="1">
    <citation type="submission" date="2017-11" db="EMBL/GenBank/DDBJ databases">
        <title>Genome sequencing of Fusobacterium periodonticum KCOM 1261.</title>
        <authorList>
            <person name="Kook J.-K."/>
            <person name="Park S.-N."/>
            <person name="Lim Y.K."/>
        </authorList>
    </citation>
    <scope>NUCLEOTIDE SEQUENCE [LARGE SCALE GENOMIC DNA]</scope>
    <source>
        <strain evidence="10 11">KCOM 1261</strain>
    </source>
</reference>
<dbReference type="EMBL" id="CP024699">
    <property type="protein sequence ID" value="ATV58887.1"/>
    <property type="molecule type" value="Genomic_DNA"/>
</dbReference>
<evidence type="ECO:0000256" key="8">
    <source>
        <dbReference type="SAM" id="Phobius"/>
    </source>
</evidence>
<protein>
    <recommendedName>
        <fullName evidence="9">Glycosyltransferase RgtA/B/C/D-like domain-containing protein</fullName>
    </recommendedName>
</protein>
<dbReference type="GO" id="GO:0005886">
    <property type="term" value="C:plasma membrane"/>
    <property type="evidence" value="ECO:0007669"/>
    <property type="project" value="UniProtKB-SubCell"/>
</dbReference>
<evidence type="ECO:0000256" key="6">
    <source>
        <dbReference type="ARBA" id="ARBA00022989"/>
    </source>
</evidence>
<gene>
    <name evidence="10" type="ORF">CTM72_03440</name>
</gene>
<keyword evidence="5 8" id="KW-0812">Transmembrane</keyword>
<feature type="transmembrane region" description="Helical" evidence="8">
    <location>
        <begin position="310"/>
        <end position="328"/>
    </location>
</feature>
<organism evidence="10 11">
    <name type="scientific">Fusobacterium pseudoperiodonticum</name>
    <dbReference type="NCBI Taxonomy" id="2663009"/>
    <lineage>
        <taxon>Bacteria</taxon>
        <taxon>Fusobacteriati</taxon>
        <taxon>Fusobacteriota</taxon>
        <taxon>Fusobacteriia</taxon>
        <taxon>Fusobacteriales</taxon>
        <taxon>Fusobacteriaceae</taxon>
        <taxon>Fusobacterium</taxon>
    </lineage>
</organism>
<name>A0A2D3NU05_9FUSO</name>
<evidence type="ECO:0000256" key="1">
    <source>
        <dbReference type="ARBA" id="ARBA00004651"/>
    </source>
</evidence>
<feature type="transmembrane region" description="Helical" evidence="8">
    <location>
        <begin position="113"/>
        <end position="132"/>
    </location>
</feature>
<dbReference type="Pfam" id="PF13231">
    <property type="entry name" value="PMT_2"/>
    <property type="match status" value="1"/>
</dbReference>
<dbReference type="PANTHER" id="PTHR33908:SF3">
    <property type="entry name" value="UNDECAPRENYL PHOSPHATE-ALPHA-4-AMINO-4-DEOXY-L-ARABINOSE ARABINOSYL TRANSFERASE"/>
    <property type="match status" value="1"/>
</dbReference>
<keyword evidence="4" id="KW-0808">Transferase</keyword>
<keyword evidence="7 8" id="KW-0472">Membrane</keyword>
<comment type="subcellular location">
    <subcellularLocation>
        <location evidence="1">Cell membrane</location>
        <topology evidence="1">Multi-pass membrane protein</topology>
    </subcellularLocation>
</comment>
<proteinExistence type="predicted"/>
<feature type="transmembrane region" description="Helical" evidence="8">
    <location>
        <begin position="403"/>
        <end position="422"/>
    </location>
</feature>
<accession>A0A2D3NU05</accession>
<evidence type="ECO:0000313" key="10">
    <source>
        <dbReference type="EMBL" id="ATV58887.1"/>
    </source>
</evidence>
<dbReference type="AlphaFoldDB" id="A0A2D3NU05"/>
<dbReference type="InterPro" id="IPR038731">
    <property type="entry name" value="RgtA/B/C-like"/>
</dbReference>
<evidence type="ECO:0000256" key="5">
    <source>
        <dbReference type="ARBA" id="ARBA00022692"/>
    </source>
</evidence>
<dbReference type="InterPro" id="IPR050297">
    <property type="entry name" value="LipidA_mod_glycosyltrf_83"/>
</dbReference>
<evidence type="ECO:0000313" key="11">
    <source>
        <dbReference type="Proteomes" id="UP000230056"/>
    </source>
</evidence>
<feature type="transmembrane region" description="Helical" evidence="8">
    <location>
        <begin position="287"/>
        <end position="303"/>
    </location>
</feature>
<keyword evidence="2" id="KW-1003">Cell membrane</keyword>
<evidence type="ECO:0000256" key="2">
    <source>
        <dbReference type="ARBA" id="ARBA00022475"/>
    </source>
</evidence>
<feature type="domain" description="Glycosyltransferase RgtA/B/C/D-like" evidence="9">
    <location>
        <begin position="62"/>
        <end position="223"/>
    </location>
</feature>
<evidence type="ECO:0000256" key="3">
    <source>
        <dbReference type="ARBA" id="ARBA00022676"/>
    </source>
</evidence>
<keyword evidence="6 8" id="KW-1133">Transmembrane helix</keyword>
<dbReference type="GO" id="GO:0010041">
    <property type="term" value="P:response to iron(III) ion"/>
    <property type="evidence" value="ECO:0007669"/>
    <property type="project" value="TreeGrafter"/>
</dbReference>
<evidence type="ECO:0000256" key="4">
    <source>
        <dbReference type="ARBA" id="ARBA00022679"/>
    </source>
</evidence>
<feature type="transmembrane region" description="Helical" evidence="8">
    <location>
        <begin position="373"/>
        <end position="391"/>
    </location>
</feature>
<evidence type="ECO:0000256" key="7">
    <source>
        <dbReference type="ARBA" id="ARBA00023136"/>
    </source>
</evidence>
<sequence>MFSTRRKDVFVLVVLSLFAYLSIIAIREIDSAEARNFIAAREMLENSSWWSPTVNGHFYFENPPLPTWLTAIVMMITRSHSEVVLRIPNMLCCIFTVLFLYRSMIRIKKDRLFAFLCSFVLLSTFMFIKLGAENTWDIYTYTFAFCASLAFYLYIRDGQRKNLYRMAILIFLSFLSKGPVGFYSVFIPFLLAHYIIFPKEIFKKRTFFVLLTLVISIALSLIWAFSMFFNHGDFFLSIVKDEVNAWATKHHRSFIFYTDYFVYMGSWLFFSIFVIFKIPEKKEEKVFWLWTILSLIFISIIQMKKKRYGLPIYLTSSITIGQLCIYYFRKTYAELKKREKTLLIIQQLFLLFVIFASLIFLTYFGYIKKEISFGLFFLYAALHLLFLFLFAVGYTEISYAKRVIIFSGLTMLLVNFSSSWILESKFMQNNLLKFRMPIDEEILKSSDPIYAEAYDIEDVWKLGKQIKTLNKNMPDEREIIFLGKEEPKSLSKVYEVKKVYEYQKVTHDMERLYILERIY</sequence>
<feature type="transmembrane region" description="Helical" evidence="8">
    <location>
        <begin position="138"/>
        <end position="155"/>
    </location>
</feature>
<feature type="transmembrane region" description="Helical" evidence="8">
    <location>
        <begin position="83"/>
        <end position="101"/>
    </location>
</feature>
<feature type="transmembrane region" description="Helical" evidence="8">
    <location>
        <begin position="167"/>
        <end position="195"/>
    </location>
</feature>
<dbReference type="GO" id="GO:0009103">
    <property type="term" value="P:lipopolysaccharide biosynthetic process"/>
    <property type="evidence" value="ECO:0007669"/>
    <property type="project" value="UniProtKB-ARBA"/>
</dbReference>
<keyword evidence="3" id="KW-0328">Glycosyltransferase</keyword>